<dbReference type="InterPro" id="IPR020846">
    <property type="entry name" value="MFS_dom"/>
</dbReference>
<proteinExistence type="predicted"/>
<keyword evidence="3 6" id="KW-0812">Transmembrane</keyword>
<dbReference type="PANTHER" id="PTHR23506:SF26">
    <property type="entry name" value="MFS-TYPE TRANSPORTER SLC18B1"/>
    <property type="match status" value="1"/>
</dbReference>
<dbReference type="InterPro" id="IPR036259">
    <property type="entry name" value="MFS_trans_sf"/>
</dbReference>
<dbReference type="KEGG" id="tad:TRIADDRAFT_51495"/>
<dbReference type="PhylomeDB" id="B3RJD1"/>
<dbReference type="HOGENOM" id="CLU_028639_3_1_1"/>
<feature type="transmembrane region" description="Helical" evidence="6">
    <location>
        <begin position="213"/>
        <end position="231"/>
    </location>
</feature>
<evidence type="ECO:0000256" key="6">
    <source>
        <dbReference type="SAM" id="Phobius"/>
    </source>
</evidence>
<comment type="subcellular location">
    <subcellularLocation>
        <location evidence="1">Membrane</location>
        <topology evidence="1">Multi-pass membrane protein</topology>
    </subcellularLocation>
</comment>
<feature type="transmembrane region" description="Helical" evidence="6">
    <location>
        <begin position="88"/>
        <end position="110"/>
    </location>
</feature>
<evidence type="ECO:0000256" key="5">
    <source>
        <dbReference type="ARBA" id="ARBA00023136"/>
    </source>
</evidence>
<dbReference type="PANTHER" id="PTHR23506">
    <property type="entry name" value="GH10249P"/>
    <property type="match status" value="1"/>
</dbReference>
<dbReference type="GeneID" id="6749727"/>
<feature type="transmembrane region" description="Helical" evidence="6">
    <location>
        <begin position="292"/>
        <end position="311"/>
    </location>
</feature>
<keyword evidence="4 6" id="KW-1133">Transmembrane helix</keyword>
<dbReference type="eggNOG" id="KOG3764">
    <property type="taxonomic scope" value="Eukaryota"/>
</dbReference>
<feature type="transmembrane region" description="Helical" evidence="6">
    <location>
        <begin position="348"/>
        <end position="370"/>
    </location>
</feature>
<dbReference type="AlphaFoldDB" id="B3RJD1"/>
<feature type="transmembrane region" description="Helical" evidence="6">
    <location>
        <begin position="155"/>
        <end position="174"/>
    </location>
</feature>
<keyword evidence="2" id="KW-0813">Transport</keyword>
<keyword evidence="9" id="KW-1185">Reference proteome</keyword>
<dbReference type="RefSeq" id="XP_002108513.1">
    <property type="nucleotide sequence ID" value="XM_002108477.1"/>
</dbReference>
<dbReference type="OrthoDB" id="446368at2759"/>
<dbReference type="SUPFAM" id="SSF103473">
    <property type="entry name" value="MFS general substrate transporter"/>
    <property type="match status" value="1"/>
</dbReference>
<dbReference type="Gene3D" id="1.20.1250.20">
    <property type="entry name" value="MFS general substrate transporter like domains"/>
    <property type="match status" value="2"/>
</dbReference>
<reference evidence="8 9" key="1">
    <citation type="journal article" date="2008" name="Nature">
        <title>The Trichoplax genome and the nature of placozoans.</title>
        <authorList>
            <person name="Srivastava M."/>
            <person name="Begovic E."/>
            <person name="Chapman J."/>
            <person name="Putnam N.H."/>
            <person name="Hellsten U."/>
            <person name="Kawashima T."/>
            <person name="Kuo A."/>
            <person name="Mitros T."/>
            <person name="Salamov A."/>
            <person name="Carpenter M.L."/>
            <person name="Signorovitch A.Y."/>
            <person name="Moreno M.A."/>
            <person name="Kamm K."/>
            <person name="Grimwood J."/>
            <person name="Schmutz J."/>
            <person name="Shapiro H."/>
            <person name="Grigoriev I.V."/>
            <person name="Buss L.W."/>
            <person name="Schierwater B."/>
            <person name="Dellaporta S.L."/>
            <person name="Rokhsar D.S."/>
        </authorList>
    </citation>
    <scope>NUCLEOTIDE SEQUENCE [LARGE SCALE GENOMIC DNA]</scope>
    <source>
        <strain evidence="8 9">Grell-BS-1999</strain>
    </source>
</reference>
<dbReference type="Proteomes" id="UP000009022">
    <property type="component" value="Unassembled WGS sequence"/>
</dbReference>
<evidence type="ECO:0000313" key="9">
    <source>
        <dbReference type="Proteomes" id="UP000009022"/>
    </source>
</evidence>
<feature type="transmembrane region" description="Helical" evidence="6">
    <location>
        <begin position="117"/>
        <end position="135"/>
    </location>
</feature>
<evidence type="ECO:0000259" key="7">
    <source>
        <dbReference type="PROSITE" id="PS50850"/>
    </source>
</evidence>
<feature type="domain" description="Major facilitator superfamily (MFS) profile" evidence="7">
    <location>
        <begin position="254"/>
        <end position="452"/>
    </location>
</feature>
<dbReference type="OMA" id="ITIENCA"/>
<feature type="transmembrane region" description="Helical" evidence="6">
    <location>
        <begin position="252"/>
        <end position="272"/>
    </location>
</feature>
<dbReference type="InParanoid" id="B3RJD1"/>
<keyword evidence="5 6" id="KW-0472">Membrane</keyword>
<dbReference type="PROSITE" id="PS50850">
    <property type="entry name" value="MFS"/>
    <property type="match status" value="1"/>
</dbReference>
<dbReference type="InterPro" id="IPR011701">
    <property type="entry name" value="MFS"/>
</dbReference>
<dbReference type="InterPro" id="IPR050930">
    <property type="entry name" value="MFS_Vesicular_Transporter"/>
</dbReference>
<sequence length="452" mass="49369">MEDDQKLKLLNQSEDYLDSYGNQEANAVVKDPGDNNDEENRDQLSSRSKKVFLATLSYITGCGAMALVLLASFFPVVAVNRHIYPYEIAIIFAIYPLMKFLSSTVIGLYLPQVGVNITIWMGLILEGGGLIIFAFLDRILDRNTFVVYCIITRGFQGAGAGLHLTASIACAIAINQDAIGTTIAIIEFAAGIALIISPIIGGVLYQYGGFKAPFLALGCLLVINSFLVIKFPRIHDIRASPPLKTFLKVLTMPRVVILYVTIILQTICVTFLDPTIAIHLRQFHLSSSAIGGLYGIQSLSYMIFCAVAGIIVDKTGKFRWINIYAFIILAVSFQFVGPAPYLKMHQSLTKIVIVFIFIGLAIALSVVSSYPDMAEILTSRKKKWINHENKFMVFSLTSGLANSGLALGQILGLLIGGALALKSDAAFNWTSSVLGFLALGQKLKISYREALE</sequence>
<dbReference type="STRING" id="10228.B3RJD1"/>
<gene>
    <name evidence="8" type="ORF">TRIADDRAFT_51495</name>
</gene>
<feature type="transmembrane region" description="Helical" evidence="6">
    <location>
        <begin position="51"/>
        <end position="76"/>
    </location>
</feature>
<dbReference type="GO" id="GO:0016020">
    <property type="term" value="C:membrane"/>
    <property type="evidence" value="ECO:0007669"/>
    <property type="project" value="UniProtKB-SubCell"/>
</dbReference>
<dbReference type="GO" id="GO:0022857">
    <property type="term" value="F:transmembrane transporter activity"/>
    <property type="evidence" value="ECO:0000318"/>
    <property type="project" value="GO_Central"/>
</dbReference>
<evidence type="ECO:0000256" key="1">
    <source>
        <dbReference type="ARBA" id="ARBA00004141"/>
    </source>
</evidence>
<evidence type="ECO:0000256" key="4">
    <source>
        <dbReference type="ARBA" id="ARBA00022989"/>
    </source>
</evidence>
<dbReference type="Pfam" id="PF07690">
    <property type="entry name" value="MFS_1"/>
    <property type="match status" value="1"/>
</dbReference>
<evidence type="ECO:0000256" key="3">
    <source>
        <dbReference type="ARBA" id="ARBA00022692"/>
    </source>
</evidence>
<evidence type="ECO:0000313" key="8">
    <source>
        <dbReference type="EMBL" id="EDV29311.1"/>
    </source>
</evidence>
<feature type="transmembrane region" description="Helical" evidence="6">
    <location>
        <begin position="323"/>
        <end position="342"/>
    </location>
</feature>
<dbReference type="EMBL" id="DS985241">
    <property type="protein sequence ID" value="EDV29311.1"/>
    <property type="molecule type" value="Genomic_DNA"/>
</dbReference>
<evidence type="ECO:0000256" key="2">
    <source>
        <dbReference type="ARBA" id="ARBA00022448"/>
    </source>
</evidence>
<dbReference type="CTD" id="6749727"/>
<name>B3RJD1_TRIAD</name>
<accession>B3RJD1</accession>
<protein>
    <recommendedName>
        <fullName evidence="7">Major facilitator superfamily (MFS) profile domain-containing protein</fullName>
    </recommendedName>
</protein>
<feature type="transmembrane region" description="Helical" evidence="6">
    <location>
        <begin position="186"/>
        <end position="207"/>
    </location>
</feature>
<organism evidence="8 9">
    <name type="scientific">Trichoplax adhaerens</name>
    <name type="common">Trichoplax reptans</name>
    <dbReference type="NCBI Taxonomy" id="10228"/>
    <lineage>
        <taxon>Eukaryota</taxon>
        <taxon>Metazoa</taxon>
        <taxon>Placozoa</taxon>
        <taxon>Uniplacotomia</taxon>
        <taxon>Trichoplacea</taxon>
        <taxon>Trichoplacidae</taxon>
        <taxon>Trichoplax</taxon>
    </lineage>
</organism>
<feature type="transmembrane region" description="Helical" evidence="6">
    <location>
        <begin position="391"/>
        <end position="420"/>
    </location>
</feature>